<reference evidence="4 5" key="1">
    <citation type="submission" date="2018-09" db="EMBL/GenBank/DDBJ databases">
        <title>Bacillus saliacetes sp. nov., isolated from Thai shrimp paste (Ka-pi).</title>
        <authorList>
            <person name="Daroonpunt R."/>
            <person name="Tanasupawat S."/>
            <person name="Yiamsombut S."/>
        </authorList>
    </citation>
    <scope>NUCLEOTIDE SEQUENCE [LARGE SCALE GENOMIC DNA]</scope>
    <source>
        <strain evidence="4 5">SKP7-4</strain>
    </source>
</reference>
<evidence type="ECO:0000256" key="2">
    <source>
        <dbReference type="PROSITE-ProRule" id="PRU00335"/>
    </source>
</evidence>
<accession>A0A3A1R462</accession>
<dbReference type="SUPFAM" id="SSF48498">
    <property type="entry name" value="Tetracyclin repressor-like, C-terminal domain"/>
    <property type="match status" value="1"/>
</dbReference>
<dbReference type="SUPFAM" id="SSF46689">
    <property type="entry name" value="Homeodomain-like"/>
    <property type="match status" value="1"/>
</dbReference>
<feature type="domain" description="HTH tetR-type" evidence="3">
    <location>
        <begin position="10"/>
        <end position="70"/>
    </location>
</feature>
<name>A0A3A1R462_9BACI</name>
<sequence length="207" mass="24525">MDDKFFSLDQEKQDRILNSALNEFAQKGYKNASTNEIVKGAGISKGALFHYFKNKKDLYLFLYDHFVQILIDKMKREVNWEIRDIFERNRELAAVKIEMFHQYPQVFTFFTGIFFEEDTEISQELEKRKSEFLSNNYKEMMEDIDSSKFKEGVDVEKAKEIITWSLEGFANRMQAKVKAMGIKEVNIDDTLSEMEDYLEVLKSAFYK</sequence>
<evidence type="ECO:0000259" key="3">
    <source>
        <dbReference type="PROSITE" id="PS50977"/>
    </source>
</evidence>
<dbReference type="InterPro" id="IPR036271">
    <property type="entry name" value="Tet_transcr_reg_TetR-rel_C_sf"/>
</dbReference>
<dbReference type="Gene3D" id="1.10.10.60">
    <property type="entry name" value="Homeodomain-like"/>
    <property type="match status" value="1"/>
</dbReference>
<dbReference type="InterPro" id="IPR050109">
    <property type="entry name" value="HTH-type_TetR-like_transc_reg"/>
</dbReference>
<dbReference type="AlphaFoldDB" id="A0A3A1R462"/>
<feature type="DNA-binding region" description="H-T-H motif" evidence="2">
    <location>
        <begin position="33"/>
        <end position="52"/>
    </location>
</feature>
<dbReference type="Proteomes" id="UP000265801">
    <property type="component" value="Unassembled WGS sequence"/>
</dbReference>
<dbReference type="InterPro" id="IPR009057">
    <property type="entry name" value="Homeodomain-like_sf"/>
</dbReference>
<dbReference type="EMBL" id="QXIR01000004">
    <property type="protein sequence ID" value="RIW37324.1"/>
    <property type="molecule type" value="Genomic_DNA"/>
</dbReference>
<dbReference type="PROSITE" id="PS01081">
    <property type="entry name" value="HTH_TETR_1"/>
    <property type="match status" value="1"/>
</dbReference>
<evidence type="ECO:0000256" key="1">
    <source>
        <dbReference type="ARBA" id="ARBA00023125"/>
    </source>
</evidence>
<dbReference type="PRINTS" id="PR00455">
    <property type="entry name" value="HTHTETR"/>
</dbReference>
<comment type="caution">
    <text evidence="4">The sequence shown here is derived from an EMBL/GenBank/DDBJ whole genome shotgun (WGS) entry which is preliminary data.</text>
</comment>
<dbReference type="GO" id="GO:0003700">
    <property type="term" value="F:DNA-binding transcription factor activity"/>
    <property type="evidence" value="ECO:0007669"/>
    <property type="project" value="TreeGrafter"/>
</dbReference>
<dbReference type="PANTHER" id="PTHR30055">
    <property type="entry name" value="HTH-TYPE TRANSCRIPTIONAL REGULATOR RUTR"/>
    <property type="match status" value="1"/>
</dbReference>
<keyword evidence="5" id="KW-1185">Reference proteome</keyword>
<dbReference type="PROSITE" id="PS50977">
    <property type="entry name" value="HTH_TETR_2"/>
    <property type="match status" value="1"/>
</dbReference>
<gene>
    <name evidence="4" type="ORF">D3H55_04610</name>
</gene>
<dbReference type="Gene3D" id="1.10.357.10">
    <property type="entry name" value="Tetracycline Repressor, domain 2"/>
    <property type="match status" value="1"/>
</dbReference>
<evidence type="ECO:0000313" key="5">
    <source>
        <dbReference type="Proteomes" id="UP000265801"/>
    </source>
</evidence>
<proteinExistence type="predicted"/>
<dbReference type="InterPro" id="IPR023772">
    <property type="entry name" value="DNA-bd_HTH_TetR-type_CS"/>
</dbReference>
<dbReference type="GO" id="GO:0000976">
    <property type="term" value="F:transcription cis-regulatory region binding"/>
    <property type="evidence" value="ECO:0007669"/>
    <property type="project" value="TreeGrafter"/>
</dbReference>
<dbReference type="InterPro" id="IPR001647">
    <property type="entry name" value="HTH_TetR"/>
</dbReference>
<evidence type="ECO:0000313" key="4">
    <source>
        <dbReference type="EMBL" id="RIW37324.1"/>
    </source>
</evidence>
<protein>
    <submittedName>
        <fullName evidence="4">TetR/AcrR family transcriptional regulator</fullName>
    </submittedName>
</protein>
<dbReference type="PANTHER" id="PTHR30055:SF226">
    <property type="entry name" value="HTH-TYPE TRANSCRIPTIONAL REGULATOR PKSA"/>
    <property type="match status" value="1"/>
</dbReference>
<keyword evidence="1 2" id="KW-0238">DNA-binding</keyword>
<dbReference type="OrthoDB" id="9780939at2"/>
<dbReference type="Pfam" id="PF00440">
    <property type="entry name" value="TetR_N"/>
    <property type="match status" value="1"/>
</dbReference>
<dbReference type="RefSeq" id="WP_119545743.1">
    <property type="nucleotide sequence ID" value="NZ_QXIR01000004.1"/>
</dbReference>
<organism evidence="4 5">
    <name type="scientific">Bacillus salacetis</name>
    <dbReference type="NCBI Taxonomy" id="2315464"/>
    <lineage>
        <taxon>Bacteria</taxon>
        <taxon>Bacillati</taxon>
        <taxon>Bacillota</taxon>
        <taxon>Bacilli</taxon>
        <taxon>Bacillales</taxon>
        <taxon>Bacillaceae</taxon>
        <taxon>Bacillus</taxon>
    </lineage>
</organism>